<evidence type="ECO:0000256" key="2">
    <source>
        <dbReference type="ARBA" id="ARBA00009446"/>
    </source>
</evidence>
<dbReference type="PROSITE" id="PS52039">
    <property type="entry name" value="TOPO_IA_2"/>
    <property type="match status" value="1"/>
</dbReference>
<feature type="region of interest" description="Interaction with DNA" evidence="10">
    <location>
        <begin position="163"/>
        <end position="168"/>
    </location>
</feature>
<feature type="domain" description="Topo IA-type catalytic" evidence="12">
    <location>
        <begin position="129"/>
        <end position="559"/>
    </location>
</feature>
<evidence type="ECO:0000256" key="3">
    <source>
        <dbReference type="ARBA" id="ARBA00022723"/>
    </source>
</evidence>
<dbReference type="InterPro" id="IPR006171">
    <property type="entry name" value="TOPRIM_dom"/>
</dbReference>
<dbReference type="InterPro" id="IPR013824">
    <property type="entry name" value="Topo_IA_cen_sub1"/>
</dbReference>
<dbReference type="RefSeq" id="WP_122970346.1">
    <property type="nucleotide sequence ID" value="NZ_RHLQ01000001.1"/>
</dbReference>
<dbReference type="Pfam" id="PF01751">
    <property type="entry name" value="Toprim"/>
    <property type="match status" value="1"/>
</dbReference>
<dbReference type="InterPro" id="IPR013825">
    <property type="entry name" value="Topo_IA_cen_sub2"/>
</dbReference>
<dbReference type="PANTHER" id="PTHR42785">
    <property type="entry name" value="DNA TOPOISOMERASE, TYPE IA, CORE"/>
    <property type="match status" value="1"/>
</dbReference>
<dbReference type="Gene3D" id="3.30.65.10">
    <property type="entry name" value="Bacterial Topoisomerase I, domain 1"/>
    <property type="match status" value="2"/>
</dbReference>
<evidence type="ECO:0000256" key="8">
    <source>
        <dbReference type="ARBA" id="ARBA00023125"/>
    </source>
</evidence>
<dbReference type="PROSITE" id="PS50880">
    <property type="entry name" value="TOPRIM"/>
    <property type="match status" value="1"/>
</dbReference>
<evidence type="ECO:0000259" key="11">
    <source>
        <dbReference type="PROSITE" id="PS50880"/>
    </source>
</evidence>
<keyword evidence="4" id="KW-0863">Zinc-finger</keyword>
<comment type="similarity">
    <text evidence="2 10">Belongs to the type IA topoisomerase family.</text>
</comment>
<evidence type="ECO:0000256" key="5">
    <source>
        <dbReference type="ARBA" id="ARBA00022833"/>
    </source>
</evidence>
<dbReference type="InterPro" id="IPR000380">
    <property type="entry name" value="Topo_IA"/>
</dbReference>
<dbReference type="InterPro" id="IPR013497">
    <property type="entry name" value="Topo_IA_cen"/>
</dbReference>
<feature type="active site" description="O-(5'-phospho-DNA)-tyrosine intermediate" evidence="10">
    <location>
        <position position="299"/>
    </location>
</feature>
<feature type="site" description="Interaction with DNA" evidence="10">
    <location>
        <position position="33"/>
    </location>
</feature>
<feature type="site" description="Interaction with DNA" evidence="10">
    <location>
        <position position="491"/>
    </location>
</feature>
<dbReference type="EMBL" id="RHLQ01000001">
    <property type="protein sequence ID" value="RND01698.1"/>
    <property type="molecule type" value="Genomic_DNA"/>
</dbReference>
<dbReference type="Pfam" id="PF01131">
    <property type="entry name" value="Topoisom_bac"/>
    <property type="match status" value="1"/>
</dbReference>
<sequence>MADYLVIVESPAKAKTIERYLGKKYTVKASIGHVIDLPKSQTGIDTENNYKPKYITIRGKGPVLQELKSAAKKAKKVYLAADPDREGEAIAWHLASALNIDMDSECRVVFNEITKDAILDSFKHPRAINMDLVDAQQARRILDRLVGYNISPILWKKVKKGLSAGRVQSVALRLIIDREEEIKNFVPEEYWTIEGNFEKGKKQFDALYFGNGKEKVKLSNEEQVKAVLSSLKNDEFQVANVVKKERKRNAAPAFTTSSLQQEAARKLNFRAKKTMMLAQQLYEGIDIGKKEGTVGLITYMRTDSTRISDSAKAEATNYINEKYGKDYIASEQKQGKKSTNAQDAHEAIRPTSVMRSPEQLKEVLSRDQLRLYRLIWERFIASQMAPAILDTVSVDLVNGDVQFRANGSYVKFPGFMKLYIEGTDDQSEETTKLLPEMEVGDTVKSLEIEPKQHFTQPPPRFTEARLVKELEELGIGRPSTYAPTLDVIQKRGYVQLDAKRFVPTELGEIVHQFMVEFFPEIINIEFTAKMEEDLDKIEEGQINWVKIIDDFYKEFEKHLKHADEVMEKIEIKDEPAGEDCENCGSPMVYKLGRYGKFMACSNFPECRNTKAIMKPIGVKCPNCETGEIVERKSKTKRIFYGCNTYPECDFVSWDKPISRPCPKCSALLVEKKIKKGIQIHCTNCDYEEAPTQ</sequence>
<gene>
    <name evidence="10 13" type="primary">topA</name>
    <name evidence="13" type="ORF">EC501_00575</name>
</gene>
<protein>
    <recommendedName>
        <fullName evidence="10">DNA topoisomerase 1</fullName>
        <ecNumber evidence="10">5.6.2.1</ecNumber>
    </recommendedName>
    <alternativeName>
        <fullName evidence="10">DNA topoisomerase I</fullName>
    </alternativeName>
</protein>
<keyword evidence="5" id="KW-0862">Zinc</keyword>
<evidence type="ECO:0000259" key="12">
    <source>
        <dbReference type="PROSITE" id="PS52039"/>
    </source>
</evidence>
<dbReference type="InterPro" id="IPR013498">
    <property type="entry name" value="Topo_IA_Znf"/>
</dbReference>
<feature type="site" description="Interaction with DNA" evidence="10">
    <location>
        <position position="140"/>
    </location>
</feature>
<keyword evidence="7 10" id="KW-0799">Topoisomerase</keyword>
<dbReference type="Gene3D" id="1.10.290.10">
    <property type="entry name" value="Topoisomerase I, domain 4"/>
    <property type="match status" value="1"/>
</dbReference>
<dbReference type="GO" id="GO:0003677">
    <property type="term" value="F:DNA binding"/>
    <property type="evidence" value="ECO:0007669"/>
    <property type="project" value="UniProtKB-KW"/>
</dbReference>
<dbReference type="SMART" id="SM00493">
    <property type="entry name" value="TOPRIM"/>
    <property type="match status" value="1"/>
</dbReference>
<dbReference type="GO" id="GO:0006265">
    <property type="term" value="P:DNA topological change"/>
    <property type="evidence" value="ECO:0007669"/>
    <property type="project" value="UniProtKB-UniRule"/>
</dbReference>
<dbReference type="InterPro" id="IPR003602">
    <property type="entry name" value="Topo_IA_DNA-bd_dom"/>
</dbReference>
<name>A0A3M8HGU7_9BACI</name>
<comment type="caution">
    <text evidence="13">The sequence shown here is derived from an EMBL/GenBank/DDBJ whole genome shotgun (WGS) entry which is preliminary data.</text>
</comment>
<dbReference type="OrthoDB" id="9804262at2"/>
<dbReference type="Gene3D" id="3.40.50.140">
    <property type="match status" value="1"/>
</dbReference>
<dbReference type="SUPFAM" id="SSF56712">
    <property type="entry name" value="Prokaryotic type I DNA topoisomerase"/>
    <property type="match status" value="1"/>
</dbReference>
<evidence type="ECO:0000256" key="1">
    <source>
        <dbReference type="ARBA" id="ARBA00000213"/>
    </source>
</evidence>
<reference evidence="13 14" key="1">
    <citation type="journal article" date="2014" name="Int. J. Syst. Evol. Microbiol.">
        <title>Lysinibacillus halotolerans sp. nov., isolated from saline-alkaline soil.</title>
        <authorList>
            <person name="Kong D."/>
            <person name="Wang Y."/>
            <person name="Zhao B."/>
            <person name="Li Y."/>
            <person name="Song J."/>
            <person name="Zhai Y."/>
            <person name="Zhang C."/>
            <person name="Wang H."/>
            <person name="Chen X."/>
            <person name="Zhao B."/>
            <person name="Ruan Z."/>
        </authorList>
    </citation>
    <scope>NUCLEOTIDE SEQUENCE [LARGE SCALE GENOMIC DNA]</scope>
    <source>
        <strain evidence="13 14">MCCC 1A12703</strain>
    </source>
</reference>
<feature type="site" description="Interaction with DNA" evidence="10">
    <location>
        <position position="148"/>
    </location>
</feature>
<dbReference type="InterPro" id="IPR028612">
    <property type="entry name" value="Topoisom_1_IA"/>
</dbReference>
<evidence type="ECO:0000256" key="6">
    <source>
        <dbReference type="ARBA" id="ARBA00022842"/>
    </source>
</evidence>
<evidence type="ECO:0000256" key="10">
    <source>
        <dbReference type="HAMAP-Rule" id="MF_00952"/>
    </source>
</evidence>
<dbReference type="InterPro" id="IPR005733">
    <property type="entry name" value="TopoI_bac-type"/>
</dbReference>
<dbReference type="SMART" id="SM00436">
    <property type="entry name" value="TOP1Bc"/>
    <property type="match status" value="1"/>
</dbReference>
<dbReference type="Proteomes" id="UP000279909">
    <property type="component" value="Unassembled WGS sequence"/>
</dbReference>
<keyword evidence="6" id="KW-0460">Magnesium</keyword>
<dbReference type="Pfam" id="PF01396">
    <property type="entry name" value="Zn_ribbon_Top1"/>
    <property type="match status" value="3"/>
</dbReference>
<dbReference type="EC" id="5.6.2.1" evidence="10"/>
<dbReference type="HAMAP" id="MF_00952">
    <property type="entry name" value="Topoisom_1_prok"/>
    <property type="match status" value="1"/>
</dbReference>
<keyword evidence="3" id="KW-0479">Metal-binding</keyword>
<feature type="site" description="Interaction with DNA" evidence="10">
    <location>
        <position position="143"/>
    </location>
</feature>
<dbReference type="PANTHER" id="PTHR42785:SF1">
    <property type="entry name" value="DNA TOPOISOMERASE"/>
    <property type="match status" value="1"/>
</dbReference>
<feature type="site" description="Interaction with DNA" evidence="10">
    <location>
        <position position="301"/>
    </location>
</feature>
<dbReference type="Gene3D" id="2.70.20.10">
    <property type="entry name" value="Topoisomerase I, domain 3"/>
    <property type="match status" value="1"/>
</dbReference>
<dbReference type="GO" id="GO:0008270">
    <property type="term" value="F:zinc ion binding"/>
    <property type="evidence" value="ECO:0007669"/>
    <property type="project" value="UniProtKB-KW"/>
</dbReference>
<dbReference type="CDD" id="cd00186">
    <property type="entry name" value="TOP1Ac"/>
    <property type="match status" value="1"/>
</dbReference>
<evidence type="ECO:0000256" key="7">
    <source>
        <dbReference type="ARBA" id="ARBA00023029"/>
    </source>
</evidence>
<dbReference type="GO" id="GO:0003917">
    <property type="term" value="F:DNA topoisomerase type I (single strand cut, ATP-independent) activity"/>
    <property type="evidence" value="ECO:0007669"/>
    <property type="project" value="UniProtKB-UniRule"/>
</dbReference>
<dbReference type="InterPro" id="IPR013826">
    <property type="entry name" value="Topo_IA_cen_sub3"/>
</dbReference>
<feature type="site" description="Interaction with DNA" evidence="10">
    <location>
        <position position="155"/>
    </location>
</feature>
<comment type="function">
    <text evidence="10">Releases the supercoiling and torsional tension of DNA, which is introduced during the DNA replication and transcription, by transiently cleaving and rejoining one strand of the DNA duplex. Introduces a single-strand break via transesterification at a target site in duplex DNA. The scissile phosphodiester is attacked by the catalytic tyrosine of the enzyme, resulting in the formation of a DNA-(5'-phosphotyrosyl)-enzyme intermediate and the expulsion of a 3'-OH DNA strand. The free DNA strand then undergoes passage around the unbroken strand, thus removing DNA supercoils. Finally, in the religation step, the DNA 3'-OH attacks the covalent intermediate to expel the active-site tyrosine and restore the DNA phosphodiester backbone.</text>
</comment>
<comment type="subunit">
    <text evidence="10">Monomer.</text>
</comment>
<accession>A0A3M8HGU7</accession>
<dbReference type="InterPro" id="IPR023405">
    <property type="entry name" value="Topo_IA_core_domain"/>
</dbReference>
<proteinExistence type="inferred from homology"/>
<evidence type="ECO:0000313" key="13">
    <source>
        <dbReference type="EMBL" id="RND01698.1"/>
    </source>
</evidence>
<evidence type="ECO:0000256" key="4">
    <source>
        <dbReference type="ARBA" id="ARBA00022771"/>
    </source>
</evidence>
<organism evidence="13 14">
    <name type="scientific">Lysinibacillus halotolerans</name>
    <dbReference type="NCBI Taxonomy" id="1368476"/>
    <lineage>
        <taxon>Bacteria</taxon>
        <taxon>Bacillati</taxon>
        <taxon>Bacillota</taxon>
        <taxon>Bacilli</taxon>
        <taxon>Bacillales</taxon>
        <taxon>Bacillaceae</taxon>
        <taxon>Lysinibacillus</taxon>
    </lineage>
</organism>
<dbReference type="AlphaFoldDB" id="A0A3M8HGU7"/>
<feature type="domain" description="Toprim" evidence="11">
    <location>
        <begin position="3"/>
        <end position="114"/>
    </location>
</feature>
<evidence type="ECO:0000256" key="9">
    <source>
        <dbReference type="ARBA" id="ARBA00023235"/>
    </source>
</evidence>
<dbReference type="GO" id="GO:0005694">
    <property type="term" value="C:chromosome"/>
    <property type="evidence" value="ECO:0007669"/>
    <property type="project" value="InterPro"/>
</dbReference>
<keyword evidence="14" id="KW-1185">Reference proteome</keyword>
<feature type="site" description="Interaction with DNA" evidence="10">
    <location>
        <position position="139"/>
    </location>
</feature>
<keyword evidence="8 10" id="KW-0238">DNA-binding</keyword>
<dbReference type="InterPro" id="IPR003601">
    <property type="entry name" value="Topo_IA_2"/>
</dbReference>
<dbReference type="NCBIfam" id="TIGR01051">
    <property type="entry name" value="topA_bact"/>
    <property type="match status" value="1"/>
</dbReference>
<comment type="catalytic activity">
    <reaction evidence="1 10">
        <text>ATP-independent breakage of single-stranded DNA, followed by passage and rejoining.</text>
        <dbReference type="EC" id="5.6.2.1"/>
    </reaction>
</comment>
<keyword evidence="9 10" id="KW-0413">Isomerase</keyword>
<dbReference type="SMART" id="SM00437">
    <property type="entry name" value="TOP1Ac"/>
    <property type="match status" value="1"/>
</dbReference>
<dbReference type="Gene3D" id="1.10.460.10">
    <property type="entry name" value="Topoisomerase I, domain 2"/>
    <property type="match status" value="1"/>
</dbReference>
<dbReference type="PRINTS" id="PR00417">
    <property type="entry name" value="PRTPISMRASEI"/>
</dbReference>
<evidence type="ECO:0000313" key="14">
    <source>
        <dbReference type="Proteomes" id="UP000279909"/>
    </source>
</evidence>